<evidence type="ECO:0000256" key="2">
    <source>
        <dbReference type="PIRSR" id="PIRSR039026-1"/>
    </source>
</evidence>
<comment type="caution">
    <text evidence="5">The sequence shown here is derived from an EMBL/GenBank/DDBJ whole genome shotgun (WGS) entry which is preliminary data.</text>
</comment>
<dbReference type="PANTHER" id="PTHR33376:SF5">
    <property type="entry name" value="EXTRACYTOPLASMIC SOLUTE RECEPTOR PROTEIN"/>
    <property type="match status" value="1"/>
</dbReference>
<name>A0A917QJZ4_9HYPH</name>
<evidence type="ECO:0000256" key="1">
    <source>
        <dbReference type="ARBA" id="ARBA00022729"/>
    </source>
</evidence>
<keyword evidence="3" id="KW-0479">Metal-binding</keyword>
<sequence length="367" mass="40224">MTKNAGLRTTALVATLAATALVAAPRDAAAEFDSVRWQIPMSFASTLTALGDTMPWVSEAVSAVSGGEVTLQVMEPGTLIPPLTIFENASNGNIDAGYSWMGYERGQVPASALFGATPFGLDSPGFIAWMYFGEGDQLLKETFEPYGVYPILCGSISPEASGWFRNEIASVSDLQGLKFRAAGVGGEIMEELQMSVTLLPGGELYQALETGVLDATEFSLPTVDEQLGFFQVAKYYYLPGWHQPSTNQFLYVNIDAWNDLNDQTKALIETTCTAGVTMAMAKAEALQGAVLSRFQEQGVNLVVWSDDFLDTFWEATQNVMARLSEEDAQFGKVHDSMRAFQREHAEWYAKGYLPRDWAFNNIVQDQQ</sequence>
<feature type="binding site" evidence="3">
    <location>
        <position position="243"/>
    </location>
    <ligand>
        <name>substrate</name>
    </ligand>
</feature>
<gene>
    <name evidence="5" type="ORF">GCM10011322_45410</name>
</gene>
<dbReference type="PANTHER" id="PTHR33376">
    <property type="match status" value="1"/>
</dbReference>
<dbReference type="CDD" id="cd13604">
    <property type="entry name" value="PBP2_TRAP_ketoacid_lactate_like"/>
    <property type="match status" value="1"/>
</dbReference>
<accession>A0A917QJZ4</accession>
<evidence type="ECO:0000313" key="6">
    <source>
        <dbReference type="Proteomes" id="UP000600449"/>
    </source>
</evidence>
<evidence type="ECO:0000256" key="4">
    <source>
        <dbReference type="SAM" id="SignalP"/>
    </source>
</evidence>
<dbReference type="PIRSF" id="PIRSF039026">
    <property type="entry name" value="SiaP"/>
    <property type="match status" value="1"/>
</dbReference>
<feature type="chain" id="PRO_5037275089" evidence="4">
    <location>
        <begin position="30"/>
        <end position="367"/>
    </location>
</feature>
<evidence type="ECO:0000313" key="5">
    <source>
        <dbReference type="EMBL" id="GGK53484.1"/>
    </source>
</evidence>
<dbReference type="GO" id="GO:0046872">
    <property type="term" value="F:metal ion binding"/>
    <property type="evidence" value="ECO:0007669"/>
    <property type="project" value="UniProtKB-KW"/>
</dbReference>
<protein>
    <submittedName>
        <fullName evidence="5">ABC transporter substrate-binding protein</fullName>
    </submittedName>
</protein>
<dbReference type="GO" id="GO:0031317">
    <property type="term" value="C:tripartite ATP-independent periplasmic transporter complex"/>
    <property type="evidence" value="ECO:0007669"/>
    <property type="project" value="InterPro"/>
</dbReference>
<dbReference type="AlphaFoldDB" id="A0A917QJZ4"/>
<keyword evidence="1 4" id="KW-0732">Signal</keyword>
<reference evidence="5 6" key="1">
    <citation type="journal article" date="2014" name="Int. J. Syst. Evol. Microbiol.">
        <title>Complete genome sequence of Corynebacterium casei LMG S-19264T (=DSM 44701T), isolated from a smear-ripened cheese.</title>
        <authorList>
            <consortium name="US DOE Joint Genome Institute (JGI-PGF)"/>
            <person name="Walter F."/>
            <person name="Albersmeier A."/>
            <person name="Kalinowski J."/>
            <person name="Ruckert C."/>
        </authorList>
    </citation>
    <scope>NUCLEOTIDE SEQUENCE [LARGE SCALE GENOMIC DNA]</scope>
    <source>
        <strain evidence="5 6">CGMCC 1.9161</strain>
    </source>
</reference>
<feature type="signal peptide" evidence="4">
    <location>
        <begin position="1"/>
        <end position="29"/>
    </location>
</feature>
<dbReference type="Gene3D" id="3.40.190.10">
    <property type="entry name" value="Periplasmic binding protein-like II"/>
    <property type="match status" value="1"/>
</dbReference>
<proteinExistence type="predicted"/>
<feature type="binding site" evidence="3">
    <location>
        <position position="217"/>
    </location>
    <ligand>
        <name>substrate</name>
    </ligand>
</feature>
<dbReference type="RefSeq" id="WP_188915566.1">
    <property type="nucleotide sequence ID" value="NZ_BMMF01000017.1"/>
</dbReference>
<feature type="binding site" evidence="2">
    <location>
        <position position="180"/>
    </location>
    <ligand>
        <name>substrate</name>
    </ligand>
</feature>
<dbReference type="Gene3D" id="3.40.190.170">
    <property type="entry name" value="Bacterial extracellular solute-binding protein, family 7"/>
    <property type="match status" value="1"/>
</dbReference>
<dbReference type="Proteomes" id="UP000600449">
    <property type="component" value="Unassembled WGS sequence"/>
</dbReference>
<dbReference type="InterPro" id="IPR018389">
    <property type="entry name" value="DctP_fam"/>
</dbReference>
<feature type="binding site" evidence="2">
    <location>
        <position position="159"/>
    </location>
    <ligand>
        <name>substrate</name>
    </ligand>
</feature>
<keyword evidence="6" id="KW-1185">Reference proteome</keyword>
<dbReference type="GO" id="GO:0055085">
    <property type="term" value="P:transmembrane transport"/>
    <property type="evidence" value="ECO:0007669"/>
    <property type="project" value="InterPro"/>
</dbReference>
<organism evidence="5 6">
    <name type="scientific">Salinarimonas ramus</name>
    <dbReference type="NCBI Taxonomy" id="690164"/>
    <lineage>
        <taxon>Bacteria</taxon>
        <taxon>Pseudomonadati</taxon>
        <taxon>Pseudomonadota</taxon>
        <taxon>Alphaproteobacteria</taxon>
        <taxon>Hyphomicrobiales</taxon>
        <taxon>Salinarimonadaceae</taxon>
        <taxon>Salinarimonas</taxon>
    </lineage>
</organism>
<dbReference type="Pfam" id="PF03480">
    <property type="entry name" value="DctP"/>
    <property type="match status" value="1"/>
</dbReference>
<dbReference type="EMBL" id="BMMF01000017">
    <property type="protein sequence ID" value="GGK53484.1"/>
    <property type="molecule type" value="Genomic_DNA"/>
</dbReference>
<dbReference type="InterPro" id="IPR038404">
    <property type="entry name" value="TRAP_DctP_sf"/>
</dbReference>
<evidence type="ECO:0000256" key="3">
    <source>
        <dbReference type="PIRSR" id="PIRSR039026-2"/>
    </source>
</evidence>
<dbReference type="InterPro" id="IPR026289">
    <property type="entry name" value="SBP_TakP-like"/>
</dbReference>
<feature type="binding site" evidence="3">
    <location>
        <position position="218"/>
    </location>
    <ligand>
        <name>Na(+)</name>
        <dbReference type="ChEBI" id="CHEBI:29101"/>
    </ligand>
</feature>